<dbReference type="InterPro" id="IPR018060">
    <property type="entry name" value="HTH_AraC"/>
</dbReference>
<dbReference type="Gene3D" id="1.10.10.60">
    <property type="entry name" value="Homeodomain-like"/>
    <property type="match status" value="1"/>
</dbReference>
<accession>A0ABP9B1T9</accession>
<evidence type="ECO:0000313" key="5">
    <source>
        <dbReference type="EMBL" id="GAA4789150.1"/>
    </source>
</evidence>
<evidence type="ECO:0000256" key="3">
    <source>
        <dbReference type="ARBA" id="ARBA00023163"/>
    </source>
</evidence>
<comment type="caution">
    <text evidence="5">The sequence shown here is derived from an EMBL/GenBank/DDBJ whole genome shotgun (WGS) entry which is preliminary data.</text>
</comment>
<dbReference type="Pfam" id="PF12833">
    <property type="entry name" value="HTH_18"/>
    <property type="match status" value="1"/>
</dbReference>
<keyword evidence="2" id="KW-0238">DNA-binding</keyword>
<name>A0ABP9B1T9_9PSEU</name>
<evidence type="ECO:0000259" key="4">
    <source>
        <dbReference type="PROSITE" id="PS01124"/>
    </source>
</evidence>
<dbReference type="InterPro" id="IPR050204">
    <property type="entry name" value="AraC_XylS_family_regulators"/>
</dbReference>
<keyword evidence="3" id="KW-0804">Transcription</keyword>
<dbReference type="EMBL" id="BAABHO010000017">
    <property type="protein sequence ID" value="GAA4789150.1"/>
    <property type="molecule type" value="Genomic_DNA"/>
</dbReference>
<evidence type="ECO:0000256" key="2">
    <source>
        <dbReference type="ARBA" id="ARBA00023125"/>
    </source>
</evidence>
<keyword evidence="1" id="KW-0805">Transcription regulation</keyword>
<dbReference type="PROSITE" id="PS01124">
    <property type="entry name" value="HTH_ARAC_FAMILY_2"/>
    <property type="match status" value="1"/>
</dbReference>
<proteinExistence type="predicted"/>
<feature type="domain" description="HTH araC/xylS-type" evidence="4">
    <location>
        <begin position="212"/>
        <end position="312"/>
    </location>
</feature>
<dbReference type="RefSeq" id="WP_345414680.1">
    <property type="nucleotide sequence ID" value="NZ_BAABHO010000017.1"/>
</dbReference>
<dbReference type="PANTHER" id="PTHR46796:SF6">
    <property type="entry name" value="ARAC SUBFAMILY"/>
    <property type="match status" value="1"/>
</dbReference>
<dbReference type="Proteomes" id="UP001500928">
    <property type="component" value="Unassembled WGS sequence"/>
</dbReference>
<keyword evidence="6" id="KW-1185">Reference proteome</keyword>
<dbReference type="SMART" id="SM00342">
    <property type="entry name" value="HTH_ARAC"/>
    <property type="match status" value="1"/>
</dbReference>
<protein>
    <recommendedName>
        <fullName evidence="4">HTH araC/xylS-type domain-containing protein</fullName>
    </recommendedName>
</protein>
<organism evidence="5 6">
    <name type="scientific">Actinomycetospora chlora</name>
    <dbReference type="NCBI Taxonomy" id="663608"/>
    <lineage>
        <taxon>Bacteria</taxon>
        <taxon>Bacillati</taxon>
        <taxon>Actinomycetota</taxon>
        <taxon>Actinomycetes</taxon>
        <taxon>Pseudonocardiales</taxon>
        <taxon>Pseudonocardiaceae</taxon>
        <taxon>Actinomycetospora</taxon>
    </lineage>
</organism>
<dbReference type="SUPFAM" id="SSF46689">
    <property type="entry name" value="Homeodomain-like"/>
    <property type="match status" value="1"/>
</dbReference>
<dbReference type="PANTHER" id="PTHR46796">
    <property type="entry name" value="HTH-TYPE TRANSCRIPTIONAL ACTIVATOR RHAS-RELATED"/>
    <property type="match status" value="1"/>
</dbReference>
<dbReference type="InterPro" id="IPR009057">
    <property type="entry name" value="Homeodomain-like_sf"/>
</dbReference>
<evidence type="ECO:0000256" key="1">
    <source>
        <dbReference type="ARBA" id="ARBA00023015"/>
    </source>
</evidence>
<reference evidence="6" key="1">
    <citation type="journal article" date="2019" name="Int. J. Syst. Evol. Microbiol.">
        <title>The Global Catalogue of Microorganisms (GCM) 10K type strain sequencing project: providing services to taxonomists for standard genome sequencing and annotation.</title>
        <authorList>
            <consortium name="The Broad Institute Genomics Platform"/>
            <consortium name="The Broad Institute Genome Sequencing Center for Infectious Disease"/>
            <person name="Wu L."/>
            <person name="Ma J."/>
        </authorList>
    </citation>
    <scope>NUCLEOTIDE SEQUENCE [LARGE SCALE GENOMIC DNA]</scope>
    <source>
        <strain evidence="6">JCM 17979</strain>
    </source>
</reference>
<gene>
    <name evidence="5" type="ORF">GCM10023200_24700</name>
</gene>
<evidence type="ECO:0000313" key="6">
    <source>
        <dbReference type="Proteomes" id="UP001500928"/>
    </source>
</evidence>
<sequence>MAAPAPLRASLRITAPTREEALRHLRDWRPPMLAHCRDLALPPYAGRREFRFETDGCVLGDLTCARQRTDRVTGVSGNGAGRDPVVVQYVLAGRVWFSGPSTFSIGPGQLAVRDTARPWRFWSAHATVTRWLLVPRAVLLGHRHGALPPCHVEDDTPDVRFLVSYLEMLTGTVALSDEGARAAQDATLSLLAGVLAGRPGAEAHEHARATVVLARRFIDRHLRDRDVTPALLARQLGVSPRTLHRSFSSEGDSVMGYVRRRRLHEARRELVTAGASARVADVAARWRFADSSHFTRQFRGTYGTTPAAFLRSL</sequence>